<gene>
    <name evidence="7" type="ORF">FIE12Z_7326</name>
</gene>
<dbReference type="AlphaFoldDB" id="A0A395MLE2"/>
<proteinExistence type="inferred from homology"/>
<keyword evidence="3" id="KW-0349">Heme</keyword>
<dbReference type="GO" id="GO:0004497">
    <property type="term" value="F:monooxygenase activity"/>
    <property type="evidence" value="ECO:0007669"/>
    <property type="project" value="UniProtKB-KW"/>
</dbReference>
<dbReference type="InterPro" id="IPR017972">
    <property type="entry name" value="Cyt_P450_CS"/>
</dbReference>
<evidence type="ECO:0000313" key="7">
    <source>
        <dbReference type="EMBL" id="RFN48415.1"/>
    </source>
</evidence>
<dbReference type="GO" id="GO:0020037">
    <property type="term" value="F:heme binding"/>
    <property type="evidence" value="ECO:0007669"/>
    <property type="project" value="InterPro"/>
</dbReference>
<dbReference type="Proteomes" id="UP000265631">
    <property type="component" value="Unassembled WGS sequence"/>
</dbReference>
<keyword evidence="5" id="KW-0408">Iron</keyword>
<evidence type="ECO:0000259" key="6">
    <source>
        <dbReference type="PROSITE" id="PS50097"/>
    </source>
</evidence>
<comment type="caution">
    <text evidence="7">The sequence shown here is derived from an EMBL/GenBank/DDBJ whole genome shotgun (WGS) entry which is preliminary data.</text>
</comment>
<dbReference type="Gene3D" id="1.10.630.10">
    <property type="entry name" value="Cytochrome P450"/>
    <property type="match status" value="1"/>
</dbReference>
<evidence type="ECO:0000256" key="4">
    <source>
        <dbReference type="ARBA" id="ARBA00022723"/>
    </source>
</evidence>
<dbReference type="InterPro" id="IPR011333">
    <property type="entry name" value="SKP1/BTB/POZ_sf"/>
</dbReference>
<comment type="cofactor">
    <cofactor evidence="1">
        <name>heme</name>
        <dbReference type="ChEBI" id="CHEBI:30413"/>
    </cofactor>
</comment>
<dbReference type="PANTHER" id="PTHR24305">
    <property type="entry name" value="CYTOCHROME P450"/>
    <property type="match status" value="1"/>
</dbReference>
<dbReference type="InterPro" id="IPR000210">
    <property type="entry name" value="BTB/POZ_dom"/>
</dbReference>
<dbReference type="InterPro" id="IPR036396">
    <property type="entry name" value="Cyt_P450_sf"/>
</dbReference>
<dbReference type="PROSITE" id="PS50097">
    <property type="entry name" value="BTB"/>
    <property type="match status" value="1"/>
</dbReference>
<evidence type="ECO:0000313" key="8">
    <source>
        <dbReference type="Proteomes" id="UP000265631"/>
    </source>
</evidence>
<dbReference type="PRINTS" id="PR00385">
    <property type="entry name" value="P450"/>
</dbReference>
<dbReference type="STRING" id="2594813.A0A395MLE2"/>
<evidence type="ECO:0000256" key="3">
    <source>
        <dbReference type="ARBA" id="ARBA00022617"/>
    </source>
</evidence>
<comment type="similarity">
    <text evidence="2">Belongs to the cytochrome P450 family.</text>
</comment>
<keyword evidence="4" id="KW-0479">Metal-binding</keyword>
<dbReference type="SUPFAM" id="SSF54695">
    <property type="entry name" value="POZ domain"/>
    <property type="match status" value="1"/>
</dbReference>
<organism evidence="7 8">
    <name type="scientific">Fusarium flagelliforme</name>
    <dbReference type="NCBI Taxonomy" id="2675880"/>
    <lineage>
        <taxon>Eukaryota</taxon>
        <taxon>Fungi</taxon>
        <taxon>Dikarya</taxon>
        <taxon>Ascomycota</taxon>
        <taxon>Pezizomycotina</taxon>
        <taxon>Sordariomycetes</taxon>
        <taxon>Hypocreomycetidae</taxon>
        <taxon>Hypocreales</taxon>
        <taxon>Nectriaceae</taxon>
        <taxon>Fusarium</taxon>
        <taxon>Fusarium incarnatum-equiseti species complex</taxon>
    </lineage>
</organism>
<dbReference type="InterPro" id="IPR001128">
    <property type="entry name" value="Cyt_P450"/>
</dbReference>
<keyword evidence="8" id="KW-1185">Reference proteome</keyword>
<evidence type="ECO:0000256" key="2">
    <source>
        <dbReference type="ARBA" id="ARBA00010617"/>
    </source>
</evidence>
<dbReference type="Pfam" id="PF00067">
    <property type="entry name" value="p450"/>
    <property type="match status" value="1"/>
</dbReference>
<feature type="domain" description="BTB" evidence="6">
    <location>
        <begin position="561"/>
        <end position="637"/>
    </location>
</feature>
<protein>
    <submittedName>
        <fullName evidence="7">Putative benzoate 4-monooxygenase cytochrome p450</fullName>
    </submittedName>
</protein>
<dbReference type="SUPFAM" id="SSF48264">
    <property type="entry name" value="Cytochrome P450"/>
    <property type="match status" value="1"/>
</dbReference>
<evidence type="ECO:0000256" key="5">
    <source>
        <dbReference type="ARBA" id="ARBA00023004"/>
    </source>
</evidence>
<dbReference type="Gene3D" id="3.30.710.10">
    <property type="entry name" value="Potassium Channel Kv1.1, Chain A"/>
    <property type="match status" value="1"/>
</dbReference>
<dbReference type="EMBL" id="PXXK01000210">
    <property type="protein sequence ID" value="RFN48415.1"/>
    <property type="molecule type" value="Genomic_DNA"/>
</dbReference>
<dbReference type="CDD" id="cd18186">
    <property type="entry name" value="BTB_POZ_ZBTB_KLHL-like"/>
    <property type="match status" value="1"/>
</dbReference>
<keyword evidence="7" id="KW-0503">Monooxygenase</keyword>
<accession>A0A395MLE2</accession>
<name>A0A395MLE2_9HYPO</name>
<dbReference type="PROSITE" id="PS00086">
    <property type="entry name" value="CYTOCHROME_P450"/>
    <property type="match status" value="1"/>
</dbReference>
<sequence>MVTEWHAKYGPVVRVGPNRVSFADPSAIPNIYGTSLTFPKSDSYRPMEVLAKGDAVQSIITIRDEKRVTDVKRHVGGGFSQSQWLKQEDQMDATISAFLTQLRMKPAGMDIPLNKWLSFWMFDTLTSLAFSESRGYLEAGVDIDSVFPSASGRFEYWRTWALAPQLESLLMKNWFMQKAQGTSTPIAQLAMERIHDRTAEEKNATGRDLLARYLAASQAAPNVIGPKDVVALTITTIHAGSESTAVIASMALSMVLGSKNSKFFRKLEKEILDAELPVGENGAIAFKDVEHLPYLDAVVKETLRWSINPNMNSRTVNTPGGATICNTLIPEGTDVMVSSHDIKNCTWIFGSDASEYNPERWINVDEQKRRDMERSAMGFSWGRRVCMGQHLARILMKKMIASFITAFEVEPVNVGDTGKWDGNTPGFKLDVRPFELTLPGDDAVGMEIVYFTHRYRDDRSLETTVEVLGPSIPMKKYNVFDASKDVRESWLQTVKTASEDLIRLNARMLLRIFLAMNKDPATFSPNSSNDVVCNAGKVVEVSMENTTDEKQNGDVDIAPDGDLVLVVGPDETKFRVSSALLMAASKPFSAMLGQNWKEGNSVRSHDEPYHLSLPEDNADALRVICHIIHYQNDKIPQTLAAIEVFELAIAADKYDLANAMKFASDTWLRAPGGKPDILMTLAAAAYLLGNARGFRDTTKALVLDCFGPYHVIGNDEVQSVLPWKVFCKYLRTDFNIKPTDN</sequence>
<dbReference type="GO" id="GO:0016705">
    <property type="term" value="F:oxidoreductase activity, acting on paired donors, with incorporation or reduction of molecular oxygen"/>
    <property type="evidence" value="ECO:0007669"/>
    <property type="project" value="InterPro"/>
</dbReference>
<reference evidence="7 8" key="1">
    <citation type="journal article" date="2018" name="PLoS Pathog.">
        <title>Evolution of structural diversity of trichothecenes, a family of toxins produced by plant pathogenic and entomopathogenic fungi.</title>
        <authorList>
            <person name="Proctor R.H."/>
            <person name="McCormick S.P."/>
            <person name="Kim H.S."/>
            <person name="Cardoza R.E."/>
            <person name="Stanley A.M."/>
            <person name="Lindo L."/>
            <person name="Kelly A."/>
            <person name="Brown D.W."/>
            <person name="Lee T."/>
            <person name="Vaughan M.M."/>
            <person name="Alexander N.J."/>
            <person name="Busman M."/>
            <person name="Gutierrez S."/>
        </authorList>
    </citation>
    <scope>NUCLEOTIDE SEQUENCE [LARGE SCALE GENOMIC DNA]</scope>
    <source>
        <strain evidence="7 8">NRRL 13405</strain>
    </source>
</reference>
<dbReference type="GO" id="GO:0005506">
    <property type="term" value="F:iron ion binding"/>
    <property type="evidence" value="ECO:0007669"/>
    <property type="project" value="InterPro"/>
</dbReference>
<dbReference type="PANTHER" id="PTHR24305:SF166">
    <property type="entry name" value="CYTOCHROME P450 12A4, MITOCHONDRIAL-RELATED"/>
    <property type="match status" value="1"/>
</dbReference>
<dbReference type="InterPro" id="IPR050121">
    <property type="entry name" value="Cytochrome_P450_monoxygenase"/>
</dbReference>
<keyword evidence="7" id="KW-0560">Oxidoreductase</keyword>
<evidence type="ECO:0000256" key="1">
    <source>
        <dbReference type="ARBA" id="ARBA00001971"/>
    </source>
</evidence>